<keyword evidence="4" id="KW-1185">Reference proteome</keyword>
<name>A0A6A7C5J9_9PEZI</name>
<dbReference type="Proteomes" id="UP000799421">
    <property type="component" value="Unassembled WGS sequence"/>
</dbReference>
<feature type="compositionally biased region" description="Polar residues" evidence="2">
    <location>
        <begin position="46"/>
        <end position="59"/>
    </location>
</feature>
<accession>A0A6A7C5J9</accession>
<sequence length="473" mass="52511">MSGCLADMPLPGLPASEMEYQDGCASPVWSRMQKPPSPSYLKPAAQQATPHSVPSLSDGTSDDPDSAFASSPCPMNQRDSSSSLDSEELAGLPAFLAKYKKDGDDMSESDVASVMAFSTIDDDYPSQKKRQEMREQQSAMLSQRAEKILANAKSQLSQMEGNLRGARDLCQPLTAANLQRASTSYPAPGRFVPDGYHCEYQNRESVAEIPRREPVRPQGRRIPVRASYSSLNQSLRSSRSYDSGMRKESSPKADELREQMSCLRGKISTLRDRAREDSIRRRSHMESRNISPLNNAEAYYRRDSGATMSSMEKSLPRKLILPGAFDVPHEERDDAFDYQQTVIDHPPTEKSDPAEKSDQTATQSSASVRSSETARPESPPSKRAASRASVDTFATATDMPRRSRSLSRSTAVTLKSLLSSDLRTLSQQDQALIRSVIGSLRETCLGLQEQDEDAYECRIYRRRLDEAKRILDG</sequence>
<feature type="coiled-coil region" evidence="1">
    <location>
        <begin position="142"/>
        <end position="169"/>
    </location>
</feature>
<feature type="compositionally biased region" description="Basic and acidic residues" evidence="2">
    <location>
        <begin position="244"/>
        <end position="257"/>
    </location>
</feature>
<reference evidence="3" key="1">
    <citation type="journal article" date="2020" name="Stud. Mycol.">
        <title>101 Dothideomycetes genomes: a test case for predicting lifestyles and emergence of pathogens.</title>
        <authorList>
            <person name="Haridas S."/>
            <person name="Albert R."/>
            <person name="Binder M."/>
            <person name="Bloem J."/>
            <person name="Labutti K."/>
            <person name="Salamov A."/>
            <person name="Andreopoulos B."/>
            <person name="Baker S."/>
            <person name="Barry K."/>
            <person name="Bills G."/>
            <person name="Bluhm B."/>
            <person name="Cannon C."/>
            <person name="Castanera R."/>
            <person name="Culley D."/>
            <person name="Daum C."/>
            <person name="Ezra D."/>
            <person name="Gonzalez J."/>
            <person name="Henrissat B."/>
            <person name="Kuo A."/>
            <person name="Liang C."/>
            <person name="Lipzen A."/>
            <person name="Lutzoni F."/>
            <person name="Magnuson J."/>
            <person name="Mondo S."/>
            <person name="Nolan M."/>
            <person name="Ohm R."/>
            <person name="Pangilinan J."/>
            <person name="Park H.-J."/>
            <person name="Ramirez L."/>
            <person name="Alfaro M."/>
            <person name="Sun H."/>
            <person name="Tritt A."/>
            <person name="Yoshinaga Y."/>
            <person name="Zwiers L.-H."/>
            <person name="Turgeon B."/>
            <person name="Goodwin S."/>
            <person name="Spatafora J."/>
            <person name="Crous P."/>
            <person name="Grigoriev I."/>
        </authorList>
    </citation>
    <scope>NUCLEOTIDE SEQUENCE</scope>
    <source>
        <strain evidence="3">CBS 480.64</strain>
    </source>
</reference>
<evidence type="ECO:0000256" key="2">
    <source>
        <dbReference type="SAM" id="MobiDB-lite"/>
    </source>
</evidence>
<evidence type="ECO:0000313" key="4">
    <source>
        <dbReference type="Proteomes" id="UP000799421"/>
    </source>
</evidence>
<evidence type="ECO:0000313" key="3">
    <source>
        <dbReference type="EMBL" id="KAF2862653.1"/>
    </source>
</evidence>
<feature type="region of interest" description="Disordered" evidence="2">
    <location>
        <begin position="29"/>
        <end position="87"/>
    </location>
</feature>
<keyword evidence="1" id="KW-0175">Coiled coil</keyword>
<feature type="region of interest" description="Disordered" evidence="2">
    <location>
        <begin position="119"/>
        <end position="142"/>
    </location>
</feature>
<proteinExistence type="predicted"/>
<evidence type="ECO:0000256" key="1">
    <source>
        <dbReference type="SAM" id="Coils"/>
    </source>
</evidence>
<dbReference type="AlphaFoldDB" id="A0A6A7C5J9"/>
<feature type="compositionally biased region" description="Polar residues" evidence="2">
    <location>
        <begin position="359"/>
        <end position="373"/>
    </location>
</feature>
<feature type="compositionally biased region" description="Basic and acidic residues" evidence="2">
    <location>
        <begin position="125"/>
        <end position="135"/>
    </location>
</feature>
<feature type="compositionally biased region" description="Basic and acidic residues" evidence="2">
    <location>
        <begin position="346"/>
        <end position="358"/>
    </location>
</feature>
<dbReference type="OrthoDB" id="3438840at2759"/>
<gene>
    <name evidence="3" type="ORF">K470DRAFT_262545</name>
</gene>
<feature type="region of interest" description="Disordered" evidence="2">
    <location>
        <begin position="343"/>
        <end position="409"/>
    </location>
</feature>
<protein>
    <submittedName>
        <fullName evidence="3">Uncharacterized protein</fullName>
    </submittedName>
</protein>
<organism evidence="3 4">
    <name type="scientific">Piedraia hortae CBS 480.64</name>
    <dbReference type="NCBI Taxonomy" id="1314780"/>
    <lineage>
        <taxon>Eukaryota</taxon>
        <taxon>Fungi</taxon>
        <taxon>Dikarya</taxon>
        <taxon>Ascomycota</taxon>
        <taxon>Pezizomycotina</taxon>
        <taxon>Dothideomycetes</taxon>
        <taxon>Dothideomycetidae</taxon>
        <taxon>Capnodiales</taxon>
        <taxon>Piedraiaceae</taxon>
        <taxon>Piedraia</taxon>
    </lineage>
</organism>
<feature type="region of interest" description="Disordered" evidence="2">
    <location>
        <begin position="209"/>
        <end position="257"/>
    </location>
</feature>
<feature type="compositionally biased region" description="Low complexity" evidence="2">
    <location>
        <begin position="227"/>
        <end position="241"/>
    </location>
</feature>
<dbReference type="EMBL" id="MU005964">
    <property type="protein sequence ID" value="KAF2862653.1"/>
    <property type="molecule type" value="Genomic_DNA"/>
</dbReference>